<dbReference type="Proteomes" id="UP001140091">
    <property type="component" value="Unassembled WGS sequence"/>
</dbReference>
<evidence type="ECO:0000313" key="2">
    <source>
        <dbReference type="EMBL" id="KAJ2933493.1"/>
    </source>
</evidence>
<reference evidence="2" key="1">
    <citation type="submission" date="2022-06" db="EMBL/GenBank/DDBJ databases">
        <title>Genome Sequence of Candolleomyces eurysporus.</title>
        <authorList>
            <person name="Buettner E."/>
        </authorList>
    </citation>
    <scope>NUCLEOTIDE SEQUENCE</scope>
    <source>
        <strain evidence="2">VTCC 930004</strain>
    </source>
</reference>
<evidence type="ECO:0000313" key="3">
    <source>
        <dbReference type="Proteomes" id="UP001140091"/>
    </source>
</evidence>
<feature type="region of interest" description="Disordered" evidence="1">
    <location>
        <begin position="65"/>
        <end position="100"/>
    </location>
</feature>
<dbReference type="AlphaFoldDB" id="A0A9W8JH60"/>
<proteinExistence type="predicted"/>
<dbReference type="EMBL" id="JANBPK010000741">
    <property type="protein sequence ID" value="KAJ2933493.1"/>
    <property type="molecule type" value="Genomic_DNA"/>
</dbReference>
<feature type="non-terminal residue" evidence="2">
    <location>
        <position position="1"/>
    </location>
</feature>
<dbReference type="OrthoDB" id="2855464at2759"/>
<sequence>MPESISKNGGQGSRHATCLKAFEEDKPSAITHRSINSPIVVACAGKQAQTLELAIKKPLKIKVPSRKSREAKAQVSKLPSTRKAGPITSTVPGEPTTSEELADAELERKHQLNKDVACLCITNSKHIVYCRPCKIDIQLEQKSANYAGYYSHAWKKHTQSDRHQGKEEVWKAHGGHKVPKEQDQQWKAVWTWSGKRYRDGTRKMDYDLERVEVSTPVSRVPLAHAPDPTYGQVTSPGGVVTCGEVTTADVAVALRSDKSVWTADELMVAEELVKFSTHCGYHLSMAEHCNARGQMSDGGKASYIKL</sequence>
<gene>
    <name evidence="2" type="ORF">H1R20_g3576</name>
</gene>
<accession>A0A9W8JH60</accession>
<comment type="caution">
    <text evidence="2">The sequence shown here is derived from an EMBL/GenBank/DDBJ whole genome shotgun (WGS) entry which is preliminary data.</text>
</comment>
<feature type="compositionally biased region" description="Polar residues" evidence="1">
    <location>
        <begin position="87"/>
        <end position="99"/>
    </location>
</feature>
<keyword evidence="3" id="KW-1185">Reference proteome</keyword>
<protein>
    <submittedName>
        <fullName evidence="2">Uncharacterized protein</fullName>
    </submittedName>
</protein>
<name>A0A9W8JH60_9AGAR</name>
<evidence type="ECO:0000256" key="1">
    <source>
        <dbReference type="SAM" id="MobiDB-lite"/>
    </source>
</evidence>
<organism evidence="2 3">
    <name type="scientific">Candolleomyces eurysporus</name>
    <dbReference type="NCBI Taxonomy" id="2828524"/>
    <lineage>
        <taxon>Eukaryota</taxon>
        <taxon>Fungi</taxon>
        <taxon>Dikarya</taxon>
        <taxon>Basidiomycota</taxon>
        <taxon>Agaricomycotina</taxon>
        <taxon>Agaricomycetes</taxon>
        <taxon>Agaricomycetidae</taxon>
        <taxon>Agaricales</taxon>
        <taxon>Agaricineae</taxon>
        <taxon>Psathyrellaceae</taxon>
        <taxon>Candolleomyces</taxon>
    </lineage>
</organism>